<reference evidence="1" key="1">
    <citation type="submission" date="2023-03" db="EMBL/GenBank/DDBJ databases">
        <title>Massive genome expansion in bonnet fungi (Mycena s.s.) driven by repeated elements and novel gene families across ecological guilds.</title>
        <authorList>
            <consortium name="Lawrence Berkeley National Laboratory"/>
            <person name="Harder C.B."/>
            <person name="Miyauchi S."/>
            <person name="Viragh M."/>
            <person name="Kuo A."/>
            <person name="Thoen E."/>
            <person name="Andreopoulos B."/>
            <person name="Lu D."/>
            <person name="Skrede I."/>
            <person name="Drula E."/>
            <person name="Henrissat B."/>
            <person name="Morin E."/>
            <person name="Kohler A."/>
            <person name="Barry K."/>
            <person name="LaButti K."/>
            <person name="Morin E."/>
            <person name="Salamov A."/>
            <person name="Lipzen A."/>
            <person name="Mereny Z."/>
            <person name="Hegedus B."/>
            <person name="Baldrian P."/>
            <person name="Stursova M."/>
            <person name="Weitz H."/>
            <person name="Taylor A."/>
            <person name="Grigoriev I.V."/>
            <person name="Nagy L.G."/>
            <person name="Martin F."/>
            <person name="Kauserud H."/>
        </authorList>
    </citation>
    <scope>NUCLEOTIDE SEQUENCE</scope>
    <source>
        <strain evidence="1">9144</strain>
    </source>
</reference>
<accession>A0AAD6V4B9</accession>
<keyword evidence="2" id="KW-1185">Reference proteome</keyword>
<proteinExistence type="predicted"/>
<sequence>MLARVLRCHPPPAALVARHPPPASYMHACNACGASSPCRSTNGPGADAAVQELKDLIQFLDSDALECRRFDAIPPPRCH</sequence>
<dbReference type="AlphaFoldDB" id="A0AAD6V4B9"/>
<evidence type="ECO:0000313" key="1">
    <source>
        <dbReference type="EMBL" id="KAJ7199490.1"/>
    </source>
</evidence>
<gene>
    <name evidence="1" type="ORF">GGX14DRAFT_572872</name>
</gene>
<organism evidence="1 2">
    <name type="scientific">Mycena pura</name>
    <dbReference type="NCBI Taxonomy" id="153505"/>
    <lineage>
        <taxon>Eukaryota</taxon>
        <taxon>Fungi</taxon>
        <taxon>Dikarya</taxon>
        <taxon>Basidiomycota</taxon>
        <taxon>Agaricomycotina</taxon>
        <taxon>Agaricomycetes</taxon>
        <taxon>Agaricomycetidae</taxon>
        <taxon>Agaricales</taxon>
        <taxon>Marasmiineae</taxon>
        <taxon>Mycenaceae</taxon>
        <taxon>Mycena</taxon>
    </lineage>
</organism>
<name>A0AAD6V4B9_9AGAR</name>
<protein>
    <submittedName>
        <fullName evidence="1">Uncharacterized protein</fullName>
    </submittedName>
</protein>
<dbReference type="Proteomes" id="UP001219525">
    <property type="component" value="Unassembled WGS sequence"/>
</dbReference>
<dbReference type="EMBL" id="JARJCW010000068">
    <property type="protein sequence ID" value="KAJ7199490.1"/>
    <property type="molecule type" value="Genomic_DNA"/>
</dbReference>
<evidence type="ECO:0000313" key="2">
    <source>
        <dbReference type="Proteomes" id="UP001219525"/>
    </source>
</evidence>
<comment type="caution">
    <text evidence="1">The sequence shown here is derived from an EMBL/GenBank/DDBJ whole genome shotgun (WGS) entry which is preliminary data.</text>
</comment>